<dbReference type="Proteomes" id="UP001283361">
    <property type="component" value="Unassembled WGS sequence"/>
</dbReference>
<evidence type="ECO:0000313" key="2">
    <source>
        <dbReference type="Proteomes" id="UP001283361"/>
    </source>
</evidence>
<dbReference type="EMBL" id="JAWDGP010001389">
    <property type="protein sequence ID" value="KAK3792054.1"/>
    <property type="molecule type" value="Genomic_DNA"/>
</dbReference>
<keyword evidence="2" id="KW-1185">Reference proteome</keyword>
<proteinExistence type="predicted"/>
<evidence type="ECO:0000313" key="1">
    <source>
        <dbReference type="EMBL" id="KAK3792054.1"/>
    </source>
</evidence>
<organism evidence="1 2">
    <name type="scientific">Elysia crispata</name>
    <name type="common">lettuce slug</name>
    <dbReference type="NCBI Taxonomy" id="231223"/>
    <lineage>
        <taxon>Eukaryota</taxon>
        <taxon>Metazoa</taxon>
        <taxon>Spiralia</taxon>
        <taxon>Lophotrochozoa</taxon>
        <taxon>Mollusca</taxon>
        <taxon>Gastropoda</taxon>
        <taxon>Heterobranchia</taxon>
        <taxon>Euthyneura</taxon>
        <taxon>Panpulmonata</taxon>
        <taxon>Sacoglossa</taxon>
        <taxon>Placobranchoidea</taxon>
        <taxon>Plakobranchidae</taxon>
        <taxon>Elysia</taxon>
    </lineage>
</organism>
<accession>A0AAE1AQF9</accession>
<reference evidence="1" key="1">
    <citation type="journal article" date="2023" name="G3 (Bethesda)">
        <title>A reference genome for the long-term kleptoplast-retaining sea slug Elysia crispata morphotype clarki.</title>
        <authorList>
            <person name="Eastman K.E."/>
            <person name="Pendleton A.L."/>
            <person name="Shaikh M.A."/>
            <person name="Suttiyut T."/>
            <person name="Ogas R."/>
            <person name="Tomko P."/>
            <person name="Gavelis G."/>
            <person name="Widhalm J.R."/>
            <person name="Wisecaver J.H."/>
        </authorList>
    </citation>
    <scope>NUCLEOTIDE SEQUENCE</scope>
    <source>
        <strain evidence="1">ECLA1</strain>
    </source>
</reference>
<gene>
    <name evidence="1" type="ORF">RRG08_055321</name>
</gene>
<protein>
    <submittedName>
        <fullName evidence="1">Uncharacterized protein</fullName>
    </submittedName>
</protein>
<name>A0AAE1AQF9_9GAST</name>
<comment type="caution">
    <text evidence="1">The sequence shown here is derived from an EMBL/GenBank/DDBJ whole genome shotgun (WGS) entry which is preliminary data.</text>
</comment>
<sequence length="89" mass="10096">MGDNSECFGITMYTSTAGRWRVQTLWQRKLRWDCFIFWSESGRIFQPPSRSRSPATGQPAVPSFNNALEIPTDRNITTVWILTSSGPLA</sequence>
<dbReference type="AlphaFoldDB" id="A0AAE1AQF9"/>